<protein>
    <submittedName>
        <fullName evidence="15">Uncharacterized protein LOC125777245</fullName>
    </submittedName>
</protein>
<reference evidence="15" key="1">
    <citation type="submission" date="2025-08" db="UniProtKB">
        <authorList>
            <consortium name="RefSeq"/>
        </authorList>
    </citation>
    <scope>IDENTIFICATION</scope>
    <source>
        <tissue evidence="15">Adult</tissue>
    </source>
</reference>
<gene>
    <name evidence="15" type="primary">LOC125777245</name>
</gene>
<dbReference type="InterPro" id="IPR002401">
    <property type="entry name" value="Cyt_P450_E_grp-I"/>
</dbReference>
<evidence type="ECO:0000256" key="2">
    <source>
        <dbReference type="ARBA" id="ARBA00004174"/>
    </source>
</evidence>
<keyword evidence="13" id="KW-0812">Transmembrane</keyword>
<keyword evidence="10" id="KW-0408">Iron</keyword>
<organism evidence="14 15">
    <name type="scientific">Bactrocera dorsalis</name>
    <name type="common">Oriental fruit fly</name>
    <name type="synonym">Dacus dorsalis</name>
    <dbReference type="NCBI Taxonomy" id="27457"/>
    <lineage>
        <taxon>Eukaryota</taxon>
        <taxon>Metazoa</taxon>
        <taxon>Ecdysozoa</taxon>
        <taxon>Arthropoda</taxon>
        <taxon>Hexapoda</taxon>
        <taxon>Insecta</taxon>
        <taxon>Pterygota</taxon>
        <taxon>Neoptera</taxon>
        <taxon>Endopterygota</taxon>
        <taxon>Diptera</taxon>
        <taxon>Brachycera</taxon>
        <taxon>Muscomorpha</taxon>
        <taxon>Tephritoidea</taxon>
        <taxon>Tephritidae</taxon>
        <taxon>Bactrocera</taxon>
        <taxon>Bactrocera</taxon>
    </lineage>
</organism>
<dbReference type="SUPFAM" id="SSF48264">
    <property type="entry name" value="Cytochrome P450"/>
    <property type="match status" value="2"/>
</dbReference>
<dbReference type="PROSITE" id="PS00086">
    <property type="entry name" value="CYTOCHROME_P450"/>
    <property type="match status" value="2"/>
</dbReference>
<evidence type="ECO:0000256" key="1">
    <source>
        <dbReference type="ARBA" id="ARBA00001971"/>
    </source>
</evidence>
<dbReference type="Gene3D" id="1.10.630.10">
    <property type="entry name" value="Cytochrome P450"/>
    <property type="match status" value="2"/>
</dbReference>
<dbReference type="InterPro" id="IPR036396">
    <property type="entry name" value="Cyt_P450_sf"/>
</dbReference>
<dbReference type="GeneID" id="125777245"/>
<sequence length="1039" mass="118614">MLTAGTVCLLAALLALAYVWCRYTYGYWKRHKIPFMTPLPLIGNMEVLFKRTNSFFLYLSDIYKDARMSNAAAVGIYILNKPALVLREPELIKSVLIKEFPKFANRSGGSDPHNDPLGAYNLFFIRNPQWKDLRTKITPIFTSGKIKQMYSLMTEIGTELEAHLNSFAKTDDAFVTEVKEICANFTTDVIATTAFGIKANSLIDPNAEFRALGRKQLDFTLGRAIQFLIAFFYPKWTTALRVKILVPEYDTFIRGTIEHVMALREESKATRNDLIDVLVSLKQEAVAKGEYNAQLQDILAAQAAVFMVAGFETSSSTMTFALYELSKRLDLQERLRNEICEAFVAEQGRLSYETINNLPYLGMVVDEVLRLYPSLPFLGREHLPKEGEKPFDLKPYYDYTVPVDMPVYIPIFGIQRDPEFWPNPNTFDPERFNAENKKTHKPMSYLPFGTGPRNCIGSRIGLLQSKLGLVHILKNHYVTTCEKTPSEMTFDPLSLVLSHKEGIYLNFVNDKRYERNARLVMLTAGTVCLLAALLALAYVWCRYTYGYWKRNKIPFMTPLPLIGNMEVLFKRTNSFSLYLSDIYNDAKMSKAAAVGIYMLLKPALVLREPELIKSVLIKEFSKFANRAGGSDPHNDPLGAYNLFFIRNPQWKDLRTKITPVFTTGKIKQMYSLMTEIGTELEAHLNSFAKTDDAFVTEVKELCANFTTDVIATTAFGIKANSLVDPNAEFRALGRKQLTITFRRAIQFLIAFFYPKWTTTLRVKILVPEFETFIRGTIEHVMALREESKAPRNDLIDVLVSLKQEAVAKGEYNAQLQDILTAQAVVFMVAGFETSSSTMTFALYELSKRLDLQERLRKEICEAFVAEQGRLSYETINNLPYLGMVVDEVLRLYPSLPFLGREHLPKEGEKPFDLKPYYDYTVPVDMPVYIPIFGIQRDPEFWPNPNTFDPERFNAENKKTHKPMSYLPFGTGPRNCIGSRIGLLQSKLGLVHILKNHYVTTCEKTPSEISFDPLFLGLGHKEGIYLKFVNDKRYERNARL</sequence>
<evidence type="ECO:0000256" key="10">
    <source>
        <dbReference type="ARBA" id="ARBA00023004"/>
    </source>
</evidence>
<accession>A0ABM3JE26</accession>
<name>A0ABM3JE26_BACDO</name>
<evidence type="ECO:0000256" key="7">
    <source>
        <dbReference type="ARBA" id="ARBA00022824"/>
    </source>
</evidence>
<feature type="transmembrane region" description="Helical" evidence="13">
    <location>
        <begin position="519"/>
        <end position="541"/>
    </location>
</feature>
<comment type="subcellular location">
    <subcellularLocation>
        <location evidence="3">Endoplasmic reticulum membrane</location>
        <topology evidence="3">Peripheral membrane protein</topology>
    </subcellularLocation>
    <subcellularLocation>
        <location evidence="2">Microsome membrane</location>
        <topology evidence="2">Peripheral membrane protein</topology>
    </subcellularLocation>
</comment>
<comment type="cofactor">
    <cofactor evidence="1">
        <name>heme</name>
        <dbReference type="ChEBI" id="CHEBI:30413"/>
    </cofactor>
</comment>
<comment type="similarity">
    <text evidence="4">Belongs to the cytochrome P450 family.</text>
</comment>
<dbReference type="PRINTS" id="PR00463">
    <property type="entry name" value="EP450I"/>
</dbReference>
<keyword evidence="6" id="KW-0479">Metal-binding</keyword>
<evidence type="ECO:0000256" key="9">
    <source>
        <dbReference type="ARBA" id="ARBA00023002"/>
    </source>
</evidence>
<keyword evidence="8" id="KW-0492">Microsome</keyword>
<proteinExistence type="inferred from homology"/>
<evidence type="ECO:0000313" key="15">
    <source>
        <dbReference type="RefSeq" id="XP_049307480.1"/>
    </source>
</evidence>
<dbReference type="PANTHER" id="PTHR24292">
    <property type="entry name" value="CYTOCHROME P450"/>
    <property type="match status" value="1"/>
</dbReference>
<keyword evidence="14" id="KW-1185">Reference proteome</keyword>
<dbReference type="PANTHER" id="PTHR24292:SF45">
    <property type="entry name" value="CYTOCHROME P450 6G1-RELATED"/>
    <property type="match status" value="1"/>
</dbReference>
<dbReference type="PRINTS" id="PR00385">
    <property type="entry name" value="P450"/>
</dbReference>
<evidence type="ECO:0000313" key="14">
    <source>
        <dbReference type="Proteomes" id="UP001652620"/>
    </source>
</evidence>
<dbReference type="InterPro" id="IPR001128">
    <property type="entry name" value="Cyt_P450"/>
</dbReference>
<keyword evidence="9" id="KW-0560">Oxidoreductase</keyword>
<keyword evidence="5" id="KW-0349">Heme</keyword>
<dbReference type="InterPro" id="IPR050476">
    <property type="entry name" value="Insect_CytP450_Detox"/>
</dbReference>
<keyword evidence="7" id="KW-0256">Endoplasmic reticulum</keyword>
<evidence type="ECO:0000256" key="12">
    <source>
        <dbReference type="ARBA" id="ARBA00023136"/>
    </source>
</evidence>
<evidence type="ECO:0000256" key="8">
    <source>
        <dbReference type="ARBA" id="ARBA00022848"/>
    </source>
</evidence>
<dbReference type="CDD" id="cd11056">
    <property type="entry name" value="CYP6-like"/>
    <property type="match status" value="2"/>
</dbReference>
<dbReference type="RefSeq" id="XP_049307480.1">
    <property type="nucleotide sequence ID" value="XM_049451523.1"/>
</dbReference>
<keyword evidence="13" id="KW-1133">Transmembrane helix</keyword>
<evidence type="ECO:0000256" key="6">
    <source>
        <dbReference type="ARBA" id="ARBA00022723"/>
    </source>
</evidence>
<evidence type="ECO:0000256" key="11">
    <source>
        <dbReference type="ARBA" id="ARBA00023033"/>
    </source>
</evidence>
<keyword evidence="12 13" id="KW-0472">Membrane</keyword>
<dbReference type="InterPro" id="IPR017972">
    <property type="entry name" value="Cyt_P450_CS"/>
</dbReference>
<keyword evidence="11" id="KW-0503">Monooxygenase</keyword>
<evidence type="ECO:0000256" key="5">
    <source>
        <dbReference type="ARBA" id="ARBA00022617"/>
    </source>
</evidence>
<evidence type="ECO:0000256" key="4">
    <source>
        <dbReference type="ARBA" id="ARBA00010617"/>
    </source>
</evidence>
<evidence type="ECO:0000256" key="13">
    <source>
        <dbReference type="SAM" id="Phobius"/>
    </source>
</evidence>
<evidence type="ECO:0000256" key="3">
    <source>
        <dbReference type="ARBA" id="ARBA00004406"/>
    </source>
</evidence>
<dbReference type="Proteomes" id="UP001652620">
    <property type="component" value="Chromosome 3"/>
</dbReference>
<dbReference type="Pfam" id="PF00067">
    <property type="entry name" value="p450"/>
    <property type="match status" value="2"/>
</dbReference>